<organism evidence="2 3">
    <name type="scientific">Laceyella tengchongensis</name>
    <dbReference type="NCBI Taxonomy" id="574699"/>
    <lineage>
        <taxon>Bacteria</taxon>
        <taxon>Bacillati</taxon>
        <taxon>Bacillota</taxon>
        <taxon>Bacilli</taxon>
        <taxon>Bacillales</taxon>
        <taxon>Thermoactinomycetaceae</taxon>
        <taxon>Laceyella</taxon>
    </lineage>
</organism>
<keyword evidence="1" id="KW-0812">Transmembrane</keyword>
<dbReference type="Proteomes" id="UP001157946">
    <property type="component" value="Unassembled WGS sequence"/>
</dbReference>
<gene>
    <name evidence="2" type="ORF">SAMN06265361_10191</name>
</gene>
<dbReference type="RefSeq" id="WP_102991527.1">
    <property type="nucleotide sequence ID" value="NZ_FXTU01000001.1"/>
</dbReference>
<sequence length="189" mass="20766">MFNTDLPSGRRKLFALVLGVFLIVGFSVKYLLIWLGWVGGADQTSRPIQGPVAAVGSDTESTSVTPEEVAQAKRVAEQFIQAYTTVDFKQRDAWLASLKSLTTPSHYAVLEQEATQARSPEDTVSTAFSKQGRMDCEAVASRVSCLAEVIVMEKGPKESLPVERIYQLLLNADGERWVVEEAQARGNLE</sequence>
<evidence type="ECO:0000313" key="3">
    <source>
        <dbReference type="Proteomes" id="UP001157946"/>
    </source>
</evidence>
<keyword evidence="1" id="KW-0472">Membrane</keyword>
<keyword evidence="3" id="KW-1185">Reference proteome</keyword>
<evidence type="ECO:0000256" key="1">
    <source>
        <dbReference type="SAM" id="Phobius"/>
    </source>
</evidence>
<feature type="transmembrane region" description="Helical" evidence="1">
    <location>
        <begin position="12"/>
        <end position="37"/>
    </location>
</feature>
<reference evidence="2" key="1">
    <citation type="submission" date="2017-05" db="EMBL/GenBank/DDBJ databases">
        <authorList>
            <person name="Varghese N."/>
            <person name="Submissions S."/>
        </authorList>
    </citation>
    <scope>NUCLEOTIDE SEQUENCE</scope>
    <source>
        <strain evidence="2">DSM 45262</strain>
    </source>
</reference>
<dbReference type="EMBL" id="FXTU01000001">
    <property type="protein sequence ID" value="SMP00431.1"/>
    <property type="molecule type" value="Genomic_DNA"/>
</dbReference>
<keyword evidence="1" id="KW-1133">Transmembrane helix</keyword>
<evidence type="ECO:0000313" key="2">
    <source>
        <dbReference type="EMBL" id="SMP00431.1"/>
    </source>
</evidence>
<accession>A0AA46ACQ3</accession>
<protein>
    <submittedName>
        <fullName evidence="2">Uncharacterized protein</fullName>
    </submittedName>
</protein>
<name>A0AA46ACQ3_9BACL</name>
<dbReference type="AlphaFoldDB" id="A0AA46ACQ3"/>
<proteinExistence type="predicted"/>
<comment type="caution">
    <text evidence="2">The sequence shown here is derived from an EMBL/GenBank/DDBJ whole genome shotgun (WGS) entry which is preliminary data.</text>
</comment>